<evidence type="ECO:0000256" key="7">
    <source>
        <dbReference type="ARBA" id="ARBA00022692"/>
    </source>
</evidence>
<evidence type="ECO:0000256" key="5">
    <source>
        <dbReference type="ARBA" id="ARBA00022528"/>
    </source>
</evidence>
<evidence type="ECO:0000256" key="17">
    <source>
        <dbReference type="ARBA" id="ARBA00024013"/>
    </source>
</evidence>
<keyword evidence="6" id="KW-0934">Plastid</keyword>
<dbReference type="Gene3D" id="3.40.50.300">
    <property type="entry name" value="P-loop containing nucleotide triphosphate hydrolases"/>
    <property type="match status" value="1"/>
</dbReference>
<keyword evidence="15" id="KW-0342">GTP-binding</keyword>
<sequence length="322" mass="36217">MAAILSNADFHSLKRALLEWIANNPQKKLSFLLTGKTGVGKSRLVNALVGENVANEGQQRDSCTNTATPYKVTKEDIDILVWDSPGLQDGNADYSNWYLENLKDINSRYGIDVVVYCLKMDDRRFYSEDKKAIRKLTEGFGKELWKKTVIALTFANKIQDPDEIDDQIYFLKELTEWERQLRGVPGGILTELQIDSKVLSALPIIPVGNYAGMPKKPRPLPNGDNWLSELWISCYSVMSDTAGVALYKISKNRLVFDATAVAPKDDPRDIPGDIPLNDRQQNTLWKRMWDAFKSFAPQFIARSMSTGVLAAVGVAILRVLNR</sequence>
<evidence type="ECO:0000259" key="19">
    <source>
        <dbReference type="PROSITE" id="PS51720"/>
    </source>
</evidence>
<keyword evidence="5" id="KW-0150">Chloroplast</keyword>
<evidence type="ECO:0000256" key="18">
    <source>
        <dbReference type="SAM" id="Phobius"/>
    </source>
</evidence>
<keyword evidence="8" id="KW-0479">Metal-binding</keyword>
<evidence type="ECO:0000256" key="6">
    <source>
        <dbReference type="ARBA" id="ARBA00022640"/>
    </source>
</evidence>
<dbReference type="PANTHER" id="PTHR10903">
    <property type="entry name" value="GTPASE, IMAP FAMILY MEMBER-RELATED"/>
    <property type="match status" value="1"/>
</dbReference>
<feature type="transmembrane region" description="Helical" evidence="18">
    <location>
        <begin position="299"/>
        <end position="320"/>
    </location>
</feature>
<dbReference type="EMBL" id="CALNXK010000109">
    <property type="protein sequence ID" value="CAH3157871.1"/>
    <property type="molecule type" value="Genomic_DNA"/>
</dbReference>
<keyword evidence="21" id="KW-1185">Reference proteome</keyword>
<keyword evidence="7 18" id="KW-0812">Transmembrane</keyword>
<keyword evidence="14 18" id="KW-1133">Transmembrane helix</keyword>
<dbReference type="SUPFAM" id="SSF52540">
    <property type="entry name" value="P-loop containing nucleoside triphosphate hydrolases"/>
    <property type="match status" value="1"/>
</dbReference>
<evidence type="ECO:0000313" key="20">
    <source>
        <dbReference type="EMBL" id="CAH3157871.1"/>
    </source>
</evidence>
<keyword evidence="9" id="KW-0547">Nucleotide-binding</keyword>
<keyword evidence="16 18" id="KW-0472">Membrane</keyword>
<evidence type="ECO:0000256" key="10">
    <source>
        <dbReference type="ARBA" id="ARBA00022801"/>
    </source>
</evidence>
<dbReference type="PROSITE" id="PS51720">
    <property type="entry name" value="G_AIG1"/>
    <property type="match status" value="1"/>
</dbReference>
<keyword evidence="13" id="KW-0653">Protein transport</keyword>
<dbReference type="PANTHER" id="PTHR10903:SF135">
    <property type="entry name" value="TRANSLOCASE OF CHLOROPLAST 120, CHLOROPLASTIC-RELATED"/>
    <property type="match status" value="1"/>
</dbReference>
<evidence type="ECO:0000256" key="1">
    <source>
        <dbReference type="ARBA" id="ARBA00001946"/>
    </source>
</evidence>
<dbReference type="InterPro" id="IPR045058">
    <property type="entry name" value="GIMA/IAN/Toc"/>
</dbReference>
<reference evidence="20 21" key="1">
    <citation type="submission" date="2022-05" db="EMBL/GenBank/DDBJ databases">
        <authorList>
            <consortium name="Genoscope - CEA"/>
            <person name="William W."/>
        </authorList>
    </citation>
    <scope>NUCLEOTIDE SEQUENCE [LARGE SCALE GENOMIC DNA]</scope>
</reference>
<comment type="cofactor">
    <cofactor evidence="1">
        <name>Mg(2+)</name>
        <dbReference type="ChEBI" id="CHEBI:18420"/>
    </cofactor>
</comment>
<dbReference type="Proteomes" id="UP001159405">
    <property type="component" value="Unassembled WGS sequence"/>
</dbReference>
<evidence type="ECO:0000256" key="11">
    <source>
        <dbReference type="ARBA" id="ARBA00022805"/>
    </source>
</evidence>
<keyword evidence="12" id="KW-0460">Magnesium</keyword>
<organism evidence="20 21">
    <name type="scientific">Porites lobata</name>
    <dbReference type="NCBI Taxonomy" id="104759"/>
    <lineage>
        <taxon>Eukaryota</taxon>
        <taxon>Metazoa</taxon>
        <taxon>Cnidaria</taxon>
        <taxon>Anthozoa</taxon>
        <taxon>Hexacorallia</taxon>
        <taxon>Scleractinia</taxon>
        <taxon>Fungiina</taxon>
        <taxon>Poritidae</taxon>
        <taxon>Porites</taxon>
    </lineage>
</organism>
<comment type="subcellular location">
    <subcellularLocation>
        <location evidence="2">Membrane</location>
        <topology evidence="2">Single-pass membrane protein</topology>
    </subcellularLocation>
    <subcellularLocation>
        <location evidence="17">Plastid</location>
        <location evidence="17">Chloroplast outer membrane</location>
    </subcellularLocation>
</comment>
<evidence type="ECO:0000256" key="15">
    <source>
        <dbReference type="ARBA" id="ARBA00023134"/>
    </source>
</evidence>
<gene>
    <name evidence="20" type="ORF">PLOB_00002414</name>
</gene>
<comment type="similarity">
    <text evidence="3">Belongs to the TRAFAC class TrmE-Era-EngA-EngB-Septin-like GTPase superfamily. AIG1/Toc34/Toc159-like paraseptin GTPase family. IAN subfamily.</text>
</comment>
<evidence type="ECO:0000256" key="8">
    <source>
        <dbReference type="ARBA" id="ARBA00022723"/>
    </source>
</evidence>
<comment type="caution">
    <text evidence="20">The sequence shown here is derived from an EMBL/GenBank/DDBJ whole genome shotgun (WGS) entry which is preliminary data.</text>
</comment>
<dbReference type="Pfam" id="PF04548">
    <property type="entry name" value="AIG1"/>
    <property type="match status" value="1"/>
</dbReference>
<dbReference type="InterPro" id="IPR006703">
    <property type="entry name" value="G_AIG1"/>
</dbReference>
<evidence type="ECO:0000256" key="9">
    <source>
        <dbReference type="ARBA" id="ARBA00022741"/>
    </source>
</evidence>
<evidence type="ECO:0000256" key="3">
    <source>
        <dbReference type="ARBA" id="ARBA00008535"/>
    </source>
</evidence>
<evidence type="ECO:0000256" key="14">
    <source>
        <dbReference type="ARBA" id="ARBA00022989"/>
    </source>
</evidence>
<keyword evidence="10" id="KW-0378">Hydrolase</keyword>
<evidence type="ECO:0000256" key="12">
    <source>
        <dbReference type="ARBA" id="ARBA00022842"/>
    </source>
</evidence>
<evidence type="ECO:0000256" key="2">
    <source>
        <dbReference type="ARBA" id="ARBA00004167"/>
    </source>
</evidence>
<evidence type="ECO:0000256" key="4">
    <source>
        <dbReference type="ARBA" id="ARBA00022448"/>
    </source>
</evidence>
<feature type="domain" description="AIG1-type G" evidence="19">
    <location>
        <begin position="26"/>
        <end position="256"/>
    </location>
</feature>
<accession>A0ABN8QAC1</accession>
<name>A0ABN8QAC1_9CNID</name>
<proteinExistence type="inferred from homology"/>
<evidence type="ECO:0000256" key="13">
    <source>
        <dbReference type="ARBA" id="ARBA00022927"/>
    </source>
</evidence>
<dbReference type="InterPro" id="IPR027417">
    <property type="entry name" value="P-loop_NTPase"/>
</dbReference>
<protein>
    <recommendedName>
        <fullName evidence="19">AIG1-type G domain-containing protein</fullName>
    </recommendedName>
</protein>
<keyword evidence="11" id="KW-1002">Plastid outer membrane</keyword>
<evidence type="ECO:0000256" key="16">
    <source>
        <dbReference type="ARBA" id="ARBA00023136"/>
    </source>
</evidence>
<evidence type="ECO:0000313" key="21">
    <source>
        <dbReference type="Proteomes" id="UP001159405"/>
    </source>
</evidence>
<keyword evidence="4" id="KW-0813">Transport</keyword>